<organism evidence="3 4">
    <name type="scientific">Rotaria sordida</name>
    <dbReference type="NCBI Taxonomy" id="392033"/>
    <lineage>
        <taxon>Eukaryota</taxon>
        <taxon>Metazoa</taxon>
        <taxon>Spiralia</taxon>
        <taxon>Gnathifera</taxon>
        <taxon>Rotifera</taxon>
        <taxon>Eurotatoria</taxon>
        <taxon>Bdelloidea</taxon>
        <taxon>Philodinida</taxon>
        <taxon>Philodinidae</taxon>
        <taxon>Rotaria</taxon>
    </lineage>
</organism>
<dbReference type="Pfam" id="PF03221">
    <property type="entry name" value="HTH_Tnp_Tc5"/>
    <property type="match status" value="1"/>
</dbReference>
<dbReference type="AlphaFoldDB" id="A0A820AHV3"/>
<evidence type="ECO:0000259" key="2">
    <source>
        <dbReference type="PROSITE" id="PS51253"/>
    </source>
</evidence>
<dbReference type="Gene3D" id="1.10.10.60">
    <property type="entry name" value="Homeodomain-like"/>
    <property type="match status" value="1"/>
</dbReference>
<dbReference type="InterPro" id="IPR006600">
    <property type="entry name" value="HTH_CenpB_DNA-bd_dom"/>
</dbReference>
<dbReference type="SMART" id="SM00674">
    <property type="entry name" value="CENPB"/>
    <property type="match status" value="1"/>
</dbReference>
<dbReference type="EMBL" id="CAJOAX010018755">
    <property type="protein sequence ID" value="CAF4183637.1"/>
    <property type="molecule type" value="Genomic_DNA"/>
</dbReference>
<accession>A0A820AHV3</accession>
<protein>
    <recommendedName>
        <fullName evidence="2">HTH CENPB-type domain-containing protein</fullName>
    </recommendedName>
</protein>
<dbReference type="GO" id="GO:0003677">
    <property type="term" value="F:DNA binding"/>
    <property type="evidence" value="ECO:0007669"/>
    <property type="project" value="UniProtKB-KW"/>
</dbReference>
<proteinExistence type="predicted"/>
<feature type="non-terminal residue" evidence="3">
    <location>
        <position position="176"/>
    </location>
</feature>
<reference evidence="3" key="1">
    <citation type="submission" date="2021-02" db="EMBL/GenBank/DDBJ databases">
        <authorList>
            <person name="Nowell W R."/>
        </authorList>
    </citation>
    <scope>NUCLEOTIDE SEQUENCE</scope>
</reference>
<dbReference type="PROSITE" id="PS51253">
    <property type="entry name" value="HTH_CENPB"/>
    <property type="match status" value="1"/>
</dbReference>
<evidence type="ECO:0000256" key="1">
    <source>
        <dbReference type="ARBA" id="ARBA00023125"/>
    </source>
</evidence>
<keyword evidence="1" id="KW-0238">DNA-binding</keyword>
<evidence type="ECO:0000313" key="3">
    <source>
        <dbReference type="EMBL" id="CAF4183637.1"/>
    </source>
</evidence>
<sequence length="176" mass="20768">MQLARFREYVQNDGNRRQKLSRLEQFVLEKFKRARDTNLPVHDPDIRRWSLTQAAIEGIDNFVASDKWLSNFKRRNHIRSRKITRFTSKHEVFLKEEIHQAGEEFVTEVKRILPKYKLESIFNTDQSGFNYEFASNRTLSFRNERSTFVTVQSLNATTHSYTVMPLINAAGRLVSP</sequence>
<dbReference type="SUPFAM" id="SSF46689">
    <property type="entry name" value="Homeodomain-like"/>
    <property type="match status" value="1"/>
</dbReference>
<gene>
    <name evidence="3" type="ORF">OTI717_LOCUS37809</name>
</gene>
<evidence type="ECO:0000313" key="4">
    <source>
        <dbReference type="Proteomes" id="UP000663823"/>
    </source>
</evidence>
<dbReference type="Proteomes" id="UP000663823">
    <property type="component" value="Unassembled WGS sequence"/>
</dbReference>
<dbReference type="InterPro" id="IPR009057">
    <property type="entry name" value="Homeodomain-like_sf"/>
</dbReference>
<comment type="caution">
    <text evidence="3">The sequence shown here is derived from an EMBL/GenBank/DDBJ whole genome shotgun (WGS) entry which is preliminary data.</text>
</comment>
<name>A0A820AHV3_9BILA</name>
<feature type="domain" description="HTH CENPB-type" evidence="2">
    <location>
        <begin position="11"/>
        <end position="82"/>
    </location>
</feature>